<dbReference type="OrthoDB" id="9805770at2"/>
<dbReference type="AlphaFoldDB" id="F7WZB9"/>
<dbReference type="InterPro" id="IPR000089">
    <property type="entry name" value="Biotin_lipoyl"/>
</dbReference>
<dbReference type="EMBL" id="CP001817">
    <property type="protein sequence ID" value="AEH39780.1"/>
    <property type="molecule type" value="Genomic_DNA"/>
</dbReference>
<dbReference type="KEGG" id="baj:BCTU_195"/>
<evidence type="ECO:0000256" key="6">
    <source>
        <dbReference type="ARBA" id="ARBA00022679"/>
    </source>
</evidence>
<name>F7WZB9_9GAMM</name>
<comment type="function">
    <text evidence="2">E2 component of the 2-oxoglutarate dehydrogenase (OGDH) complex which catalyzes the second step in the conversion of 2-oxoglutarate to succinyl-CoA and CO(2).</text>
</comment>
<feature type="domain" description="Lipoyl-binding" evidence="11">
    <location>
        <begin position="3"/>
        <end position="78"/>
    </location>
</feature>
<dbReference type="Proteomes" id="UP000006811">
    <property type="component" value="Chromosome"/>
</dbReference>
<proteinExistence type="inferred from homology"/>
<dbReference type="eggNOG" id="COG0508">
    <property type="taxonomic scope" value="Bacteria"/>
</dbReference>
<dbReference type="InterPro" id="IPR050537">
    <property type="entry name" value="2-oxoacid_dehydrogenase"/>
</dbReference>
<dbReference type="InterPro" id="IPR006255">
    <property type="entry name" value="SucB"/>
</dbReference>
<evidence type="ECO:0000313" key="13">
    <source>
        <dbReference type="Proteomes" id="UP000006811"/>
    </source>
</evidence>
<keyword evidence="8" id="KW-0012">Acyltransferase</keyword>
<evidence type="ECO:0000256" key="3">
    <source>
        <dbReference type="ARBA" id="ARBA00005145"/>
    </source>
</evidence>
<gene>
    <name evidence="12" type="primary">sucB</name>
    <name evidence="12" type="ORF">BCTU_195</name>
</gene>
<dbReference type="STRING" id="261317.BCTU_195"/>
<dbReference type="HOGENOM" id="CLU_016733_0_0_6"/>
<sequence length="395" mass="45170">MTDTKVLVPELPESISNAIVLKWHKNIGDVVKEDDLIAEIETDKIILEISSPTSGVIKSQFYKIGESVKSKDILASISHKISLKKEKVHKINGIINNNRKNNKNEIKNNNNENLKSFTPAIRRMLLNKTIDIKNIKINKINNQFISDNIIKNNNKIEKNKKDHRSITRIKINTLQKKISEKLLYTMQNTAMLTTFNEINMQEVIRIRTKHKEAFFKKYDVHLGFMSFFIRAATQALMMFPDINASIDNNEVIYHDYYDINVAIATKRGLIAPILLNTNLMDMFEIEKKIKYYADLGTTGKLSLNDLNSGTFTITNGGVFGSLMSTPIINPPQVAILGIHNIKNRPIVDDNIIKSCPMMYIALSYDHRLIDGKTAIKFLKYIKDILEDSSRMILKI</sequence>
<dbReference type="Gene3D" id="2.40.50.100">
    <property type="match status" value="1"/>
</dbReference>
<dbReference type="Pfam" id="PF00364">
    <property type="entry name" value="Biotin_lipoyl"/>
    <property type="match status" value="1"/>
</dbReference>
<dbReference type="CDD" id="cd06849">
    <property type="entry name" value="lipoyl_domain"/>
    <property type="match status" value="1"/>
</dbReference>
<dbReference type="GO" id="GO:0005829">
    <property type="term" value="C:cytosol"/>
    <property type="evidence" value="ECO:0007669"/>
    <property type="project" value="TreeGrafter"/>
</dbReference>
<dbReference type="PANTHER" id="PTHR43416:SF5">
    <property type="entry name" value="DIHYDROLIPOYLLYSINE-RESIDUE SUCCINYLTRANSFERASE COMPONENT OF 2-OXOGLUTARATE DEHYDROGENASE COMPLEX, MITOCHONDRIAL"/>
    <property type="match status" value="1"/>
</dbReference>
<comment type="catalytic activity">
    <reaction evidence="9">
        <text>N(6)-[(R)-dihydrolipoyl]-L-lysyl-[protein] + succinyl-CoA = N(6)-[(R)-S(8)-succinyldihydrolipoyl]-L-lysyl-[protein] + CoA</text>
        <dbReference type="Rhea" id="RHEA:15213"/>
        <dbReference type="Rhea" id="RHEA-COMP:10475"/>
        <dbReference type="Rhea" id="RHEA-COMP:20092"/>
        <dbReference type="ChEBI" id="CHEBI:57287"/>
        <dbReference type="ChEBI" id="CHEBI:57292"/>
        <dbReference type="ChEBI" id="CHEBI:83100"/>
        <dbReference type="ChEBI" id="CHEBI:83120"/>
        <dbReference type="EC" id="2.3.1.61"/>
    </reaction>
</comment>
<dbReference type="SUPFAM" id="SSF52777">
    <property type="entry name" value="CoA-dependent acyltransferases"/>
    <property type="match status" value="1"/>
</dbReference>
<dbReference type="GO" id="GO:0045252">
    <property type="term" value="C:oxoglutarate dehydrogenase complex"/>
    <property type="evidence" value="ECO:0007669"/>
    <property type="project" value="UniProtKB-UniRule"/>
</dbReference>
<dbReference type="NCBIfam" id="TIGR01347">
    <property type="entry name" value="sucB"/>
    <property type="match status" value="1"/>
</dbReference>
<evidence type="ECO:0000256" key="9">
    <source>
        <dbReference type="ARBA" id="ARBA00052761"/>
    </source>
</evidence>
<dbReference type="Pfam" id="PF00198">
    <property type="entry name" value="2-oxoacid_dh"/>
    <property type="match status" value="1"/>
</dbReference>
<keyword evidence="13" id="KW-1185">Reference proteome</keyword>
<evidence type="ECO:0000256" key="2">
    <source>
        <dbReference type="ARBA" id="ARBA00004052"/>
    </source>
</evidence>
<keyword evidence="7" id="KW-0450">Lipoyl</keyword>
<dbReference type="InterPro" id="IPR023213">
    <property type="entry name" value="CAT-like_dom_sf"/>
</dbReference>
<evidence type="ECO:0000256" key="1">
    <source>
        <dbReference type="ARBA" id="ARBA00001938"/>
    </source>
</evidence>
<comment type="cofactor">
    <cofactor evidence="1">
        <name>(R)-lipoate</name>
        <dbReference type="ChEBI" id="CHEBI:83088"/>
    </cofactor>
</comment>
<dbReference type="SUPFAM" id="SSF51230">
    <property type="entry name" value="Single hybrid motif"/>
    <property type="match status" value="1"/>
</dbReference>
<dbReference type="UniPathway" id="UPA00868">
    <property type="reaction ID" value="UER00840"/>
</dbReference>
<protein>
    <recommendedName>
        <fullName evidence="10">Dihydrolipoyllysine-residue succinyltransferase</fullName>
        <ecNumber evidence="10">2.3.1.61</ecNumber>
    </recommendedName>
</protein>
<comment type="similarity">
    <text evidence="4">Belongs to the 2-oxoacid dehydrogenase family.</text>
</comment>
<dbReference type="InterPro" id="IPR001078">
    <property type="entry name" value="2-oxoacid_DH_actylTfrase"/>
</dbReference>
<dbReference type="GO" id="GO:0033512">
    <property type="term" value="P:L-lysine catabolic process to acetyl-CoA via saccharopine"/>
    <property type="evidence" value="ECO:0007669"/>
    <property type="project" value="UniProtKB-UniPathway"/>
</dbReference>
<organism evidence="12 13">
    <name type="scientific">Buchnera aphidicola</name>
    <name type="common">Cinara tujafilina</name>
    <dbReference type="NCBI Taxonomy" id="261317"/>
    <lineage>
        <taxon>Bacteria</taxon>
        <taxon>Pseudomonadati</taxon>
        <taxon>Pseudomonadota</taxon>
        <taxon>Gammaproteobacteria</taxon>
        <taxon>Enterobacterales</taxon>
        <taxon>Erwiniaceae</taxon>
        <taxon>Buchnera</taxon>
    </lineage>
</organism>
<dbReference type="InterPro" id="IPR011053">
    <property type="entry name" value="Single_hybrid_motif"/>
</dbReference>
<dbReference type="InterPro" id="IPR003016">
    <property type="entry name" value="2-oxoA_DH_lipoyl-BS"/>
</dbReference>
<reference evidence="12 13" key="1">
    <citation type="journal article" date="2011" name="Appl. Environ. Microbiol.">
        <title>The genome of Buchnera aphidicola from the aphid Cinara tujafilina provides new clues about the evolutionary history of metabolic losses in bacterial endosymbionts.</title>
        <authorList>
            <person name="Lamelas A."/>
            <person name="Gosalbes M.J."/>
            <person name="Moya A."/>
            <person name="Latorre A."/>
        </authorList>
    </citation>
    <scope>NUCLEOTIDE SEQUENCE [LARGE SCALE GENOMIC DNA]</scope>
    <source>
        <strain evidence="13">Cinara tujafilina</strain>
    </source>
</reference>
<dbReference type="EC" id="2.3.1.61" evidence="10"/>
<dbReference type="PROSITE" id="PS00189">
    <property type="entry name" value="LIPOYL"/>
    <property type="match status" value="1"/>
</dbReference>
<evidence type="ECO:0000259" key="11">
    <source>
        <dbReference type="PROSITE" id="PS50968"/>
    </source>
</evidence>
<dbReference type="GO" id="GO:0006099">
    <property type="term" value="P:tricarboxylic acid cycle"/>
    <property type="evidence" value="ECO:0007669"/>
    <property type="project" value="UniProtKB-UniRule"/>
</dbReference>
<keyword evidence="6" id="KW-0808">Transferase</keyword>
<evidence type="ECO:0000313" key="12">
    <source>
        <dbReference type="EMBL" id="AEH39780.1"/>
    </source>
</evidence>
<keyword evidence="5" id="KW-0816">Tricarboxylic acid cycle</keyword>
<evidence type="ECO:0000256" key="8">
    <source>
        <dbReference type="ARBA" id="ARBA00023315"/>
    </source>
</evidence>
<evidence type="ECO:0000256" key="10">
    <source>
        <dbReference type="NCBIfam" id="TIGR01347"/>
    </source>
</evidence>
<dbReference type="Gene3D" id="3.30.559.10">
    <property type="entry name" value="Chloramphenicol acetyltransferase-like domain"/>
    <property type="match status" value="1"/>
</dbReference>
<evidence type="ECO:0000256" key="5">
    <source>
        <dbReference type="ARBA" id="ARBA00022532"/>
    </source>
</evidence>
<dbReference type="PROSITE" id="PS50968">
    <property type="entry name" value="BIOTINYL_LIPOYL"/>
    <property type="match status" value="1"/>
</dbReference>
<evidence type="ECO:0000256" key="7">
    <source>
        <dbReference type="ARBA" id="ARBA00022823"/>
    </source>
</evidence>
<comment type="pathway">
    <text evidence="3">Amino-acid degradation; L-lysine degradation via saccharopine pathway; glutaryl-CoA from L-lysine: step 6/6.</text>
</comment>
<dbReference type="PANTHER" id="PTHR43416">
    <property type="entry name" value="DIHYDROLIPOYLLYSINE-RESIDUE SUCCINYLTRANSFERASE COMPONENT OF 2-OXOGLUTARATE DEHYDROGENASE COMPLEX, MITOCHONDRIAL-RELATED"/>
    <property type="match status" value="1"/>
</dbReference>
<accession>F7WZB9</accession>
<dbReference type="GO" id="GO:0004149">
    <property type="term" value="F:dihydrolipoyllysine-residue succinyltransferase activity"/>
    <property type="evidence" value="ECO:0007669"/>
    <property type="project" value="UniProtKB-UniRule"/>
</dbReference>
<evidence type="ECO:0000256" key="4">
    <source>
        <dbReference type="ARBA" id="ARBA00007317"/>
    </source>
</evidence>